<gene>
    <name evidence="1" type="ORF">C5167_048440</name>
</gene>
<keyword evidence="2" id="KW-1185">Reference proteome</keyword>
<proteinExistence type="predicted"/>
<evidence type="ECO:0000313" key="1">
    <source>
        <dbReference type="EMBL" id="RZC72969.1"/>
    </source>
</evidence>
<accession>A0A4Y7KLZ6</accession>
<dbReference type="EMBL" id="CM010722">
    <property type="protein sequence ID" value="RZC72969.1"/>
    <property type="molecule type" value="Genomic_DNA"/>
</dbReference>
<protein>
    <submittedName>
        <fullName evidence="1">Uncharacterized protein</fullName>
    </submittedName>
</protein>
<organism evidence="1 2">
    <name type="scientific">Papaver somniferum</name>
    <name type="common">Opium poppy</name>
    <dbReference type="NCBI Taxonomy" id="3469"/>
    <lineage>
        <taxon>Eukaryota</taxon>
        <taxon>Viridiplantae</taxon>
        <taxon>Streptophyta</taxon>
        <taxon>Embryophyta</taxon>
        <taxon>Tracheophyta</taxon>
        <taxon>Spermatophyta</taxon>
        <taxon>Magnoliopsida</taxon>
        <taxon>Ranunculales</taxon>
        <taxon>Papaveraceae</taxon>
        <taxon>Papaveroideae</taxon>
        <taxon>Papaver</taxon>
    </lineage>
</organism>
<sequence length="70" mass="8086">MYQQKSNVVTRSGFSAFEIIRGLKKNGFPMPNVVVLISIRDYGTCLRLFTESYRHLQICHFDQDGCVDLE</sequence>
<dbReference type="Gramene" id="RZC72969">
    <property type="protein sequence ID" value="RZC72969"/>
    <property type="gene ID" value="C5167_048440"/>
</dbReference>
<reference evidence="1 2" key="1">
    <citation type="journal article" date="2018" name="Science">
        <title>The opium poppy genome and morphinan production.</title>
        <authorList>
            <person name="Guo L."/>
            <person name="Winzer T."/>
            <person name="Yang X."/>
            <person name="Li Y."/>
            <person name="Ning Z."/>
            <person name="He Z."/>
            <person name="Teodor R."/>
            <person name="Lu Y."/>
            <person name="Bowser T.A."/>
            <person name="Graham I.A."/>
            <person name="Ye K."/>
        </authorList>
    </citation>
    <scope>NUCLEOTIDE SEQUENCE [LARGE SCALE GENOMIC DNA]</scope>
    <source>
        <strain evidence="2">cv. HN1</strain>
        <tissue evidence="1">Leaves</tissue>
    </source>
</reference>
<evidence type="ECO:0000313" key="2">
    <source>
        <dbReference type="Proteomes" id="UP000316621"/>
    </source>
</evidence>
<name>A0A4Y7KLZ6_PAPSO</name>
<dbReference type="AlphaFoldDB" id="A0A4Y7KLZ6"/>
<dbReference type="Proteomes" id="UP000316621">
    <property type="component" value="Chromosome 8"/>
</dbReference>